<comment type="caution">
    <text evidence="9">Lacks conserved residue(s) required for the propagation of feature annotation.</text>
</comment>
<evidence type="ECO:0000256" key="7">
    <source>
        <dbReference type="ARBA" id="ARBA00023157"/>
    </source>
</evidence>
<dbReference type="Pfam" id="PF07645">
    <property type="entry name" value="EGF_CA"/>
    <property type="match status" value="8"/>
</dbReference>
<feature type="domain" description="EGF-like" evidence="10">
    <location>
        <begin position="693"/>
        <end position="735"/>
    </location>
</feature>
<feature type="domain" description="EGF-like" evidence="10">
    <location>
        <begin position="609"/>
        <end position="650"/>
    </location>
</feature>
<dbReference type="Pfam" id="PF12662">
    <property type="entry name" value="cEGF"/>
    <property type="match status" value="2"/>
</dbReference>
<feature type="domain" description="EGF-like" evidence="10">
    <location>
        <begin position="288"/>
        <end position="326"/>
    </location>
</feature>
<dbReference type="EMBL" id="CAXKWB010008520">
    <property type="protein sequence ID" value="CAL4091336.1"/>
    <property type="molecule type" value="Genomic_DNA"/>
</dbReference>
<protein>
    <recommendedName>
        <fullName evidence="14">Fibrillin-2</fullName>
    </recommendedName>
</protein>
<dbReference type="InterPro" id="IPR017878">
    <property type="entry name" value="TB_dom"/>
</dbReference>
<evidence type="ECO:0000256" key="6">
    <source>
        <dbReference type="ARBA" id="ARBA00022737"/>
    </source>
</evidence>
<gene>
    <name evidence="12" type="ORF">MNOR_LOCUS14312</name>
</gene>
<feature type="domain" description="EGF-like" evidence="10">
    <location>
        <begin position="34"/>
        <end position="66"/>
    </location>
</feature>
<dbReference type="InterPro" id="IPR001881">
    <property type="entry name" value="EGF-like_Ca-bd_dom"/>
</dbReference>
<sequence length="953" mass="102544">MRESVCIRRCGARGRCVRPNLCMCDGGLIASSCNDAVCREPCLNGGRCVGPDRCACVYGFTGRRCEADYRTGPCFTKVQHDMCQGQLPGVVCTKQLCCATIGKAWGHPCEHCPARLDCDKGFLKNIHSGQCVDIDECEAIPGLCEGGVCINSVGSFRCECPEGQARNPESNACEDRDECAEGGYCENGKCVNTDGSYYCRCDAGFLPSQDRKHCIDARQGNCYTEINSAGRCRKPLPITLTRRDCCCGKNMGKAWGEGRSDCVPCPMIDSEQYNALCEDDKTKPGSFTVDECVLRPGLCGPGGRCVDTQEGYTCQCLDGYTNEYGKVDGICQDKDECRAGACRGGTCYNNIGSFICTCPPGFDLSADGQNCIDHNECSESGMCANGVCTNMDGSFKCVCSDGYSLSSTGFSCIDINECAENPRICLSGRCENLEGSYRCICDNGYTHATDGSFCTDMNECDETGMCDHGTCVNVAGSFKCICQPGFVLAPNGKTCIDLDECKSNPCTGGICINNEGSFRCECPPGFTLNVGGVGCIDTKLDYCYAMYRDGQCSNPSTTPTTKSACCCCTVILGQPMGWGTPCQSCPQPNTKEFQELCPHGSGVTHDGDDINECALNPGICRNGACENLKGSYRCICNPGYRVDDTGKLCHDINECAIDNLLCDGGQCRNTPGSFQCICPSGTQLNPSTNLCEDIDECIELGEEACVGGICVNVIGSYKCECDEGTTLDSTGRFCIDSRRGSCWTKVNNGRCENNLPKLTLKSECCCTIGKAWGSPCEICDPADCDCPIGFAKMDGKTCQDIDECQLNPGICQGGGECVNTEGSFTCNCPPGLTLDETKTKCLDLREETCFLEYRTGICHKPLEGLFHKSTCCCTVGKAWGESCEACPRPGTETFDELCPKSYGYDGRKDVNECTTYDDMCDNGRCRNSIGSFSCRCNQGYALDEDGIKCQGIE</sequence>
<dbReference type="Pfam" id="PF00008">
    <property type="entry name" value="EGF"/>
    <property type="match status" value="2"/>
</dbReference>
<dbReference type="InterPro" id="IPR036773">
    <property type="entry name" value="TB_dom_sf"/>
</dbReference>
<dbReference type="SUPFAM" id="SSF57196">
    <property type="entry name" value="EGF/Laminin"/>
    <property type="match status" value="2"/>
</dbReference>
<feature type="non-terminal residue" evidence="12">
    <location>
        <position position="953"/>
    </location>
</feature>
<dbReference type="Pfam" id="PF12661">
    <property type="entry name" value="hEGF"/>
    <property type="match status" value="1"/>
</dbReference>
<dbReference type="SMART" id="SM00181">
    <property type="entry name" value="EGF"/>
    <property type="match status" value="14"/>
</dbReference>
<dbReference type="InterPro" id="IPR051145">
    <property type="entry name" value="GAS-SHBG-PROS"/>
</dbReference>
<keyword evidence="2" id="KW-0964">Secreted</keyword>
<dbReference type="FunFam" id="2.10.25.10:FF:000017">
    <property type="entry name" value="latent-transforming growth factor beta-binding protein 4 isoform X1"/>
    <property type="match status" value="1"/>
</dbReference>
<evidence type="ECO:0000259" key="10">
    <source>
        <dbReference type="PROSITE" id="PS50026"/>
    </source>
</evidence>
<organism evidence="12 13">
    <name type="scientific">Meganyctiphanes norvegica</name>
    <name type="common">Northern krill</name>
    <name type="synonym">Thysanopoda norvegica</name>
    <dbReference type="NCBI Taxonomy" id="48144"/>
    <lineage>
        <taxon>Eukaryota</taxon>
        <taxon>Metazoa</taxon>
        <taxon>Ecdysozoa</taxon>
        <taxon>Arthropoda</taxon>
        <taxon>Crustacea</taxon>
        <taxon>Multicrustacea</taxon>
        <taxon>Malacostraca</taxon>
        <taxon>Eumalacostraca</taxon>
        <taxon>Eucarida</taxon>
        <taxon>Euphausiacea</taxon>
        <taxon>Euphausiidae</taxon>
        <taxon>Meganyctiphanes</taxon>
    </lineage>
</organism>
<feature type="domain" description="EGF-like" evidence="10">
    <location>
        <begin position="909"/>
        <end position="950"/>
    </location>
</feature>
<dbReference type="InterPro" id="IPR026823">
    <property type="entry name" value="cEGF"/>
</dbReference>
<feature type="domain" description="EGF-like" evidence="10">
    <location>
        <begin position="497"/>
        <end position="532"/>
    </location>
</feature>
<dbReference type="FunFam" id="2.10.25.10:FF:000096">
    <property type="entry name" value="Putative fibrillin 2"/>
    <property type="match status" value="3"/>
</dbReference>
<evidence type="ECO:0000256" key="1">
    <source>
        <dbReference type="ARBA" id="ARBA00004498"/>
    </source>
</evidence>
<dbReference type="SMART" id="SM00179">
    <property type="entry name" value="EGF_CA"/>
    <property type="match status" value="13"/>
</dbReference>
<dbReference type="AlphaFoldDB" id="A0AAV2QLQ3"/>
<dbReference type="PROSITE" id="PS00010">
    <property type="entry name" value="ASX_HYDROXYL"/>
    <property type="match status" value="13"/>
</dbReference>
<dbReference type="PROSITE" id="PS00022">
    <property type="entry name" value="EGF_1"/>
    <property type="match status" value="1"/>
</dbReference>
<dbReference type="GO" id="GO:0005509">
    <property type="term" value="F:calcium ion binding"/>
    <property type="evidence" value="ECO:0007669"/>
    <property type="project" value="InterPro"/>
</dbReference>
<evidence type="ECO:0000256" key="5">
    <source>
        <dbReference type="ARBA" id="ARBA00022729"/>
    </source>
</evidence>
<dbReference type="FunFam" id="2.10.25.10:FF:000002">
    <property type="entry name" value="Latent-transforming growth factor beta-binding protein 3"/>
    <property type="match status" value="1"/>
</dbReference>
<dbReference type="GO" id="GO:0005496">
    <property type="term" value="F:steroid binding"/>
    <property type="evidence" value="ECO:0007669"/>
    <property type="project" value="TreeGrafter"/>
</dbReference>
<dbReference type="FunFam" id="2.10.25.10:FF:000003">
    <property type="entry name" value="fibrillin-1 isoform X1"/>
    <property type="match status" value="6"/>
</dbReference>
<dbReference type="InterPro" id="IPR049883">
    <property type="entry name" value="NOTCH1_EGF-like"/>
</dbReference>
<feature type="domain" description="EGF-like" evidence="10">
    <location>
        <begin position="414"/>
        <end position="455"/>
    </location>
</feature>
<evidence type="ECO:0000256" key="3">
    <source>
        <dbReference type="ARBA" id="ARBA00022530"/>
    </source>
</evidence>
<comment type="caution">
    <text evidence="12">The sequence shown here is derived from an EMBL/GenBank/DDBJ whole genome shotgun (WGS) entry which is preliminary data.</text>
</comment>
<feature type="disulfide bond" evidence="9">
    <location>
        <begin position="56"/>
        <end position="65"/>
    </location>
</feature>
<dbReference type="Gene3D" id="2.10.25.10">
    <property type="entry name" value="Laminin"/>
    <property type="match status" value="14"/>
</dbReference>
<keyword evidence="13" id="KW-1185">Reference proteome</keyword>
<feature type="disulfide bond" evidence="9">
    <location>
        <begin position="38"/>
        <end position="48"/>
    </location>
</feature>
<evidence type="ECO:0000259" key="11">
    <source>
        <dbReference type="PROSITE" id="PS51364"/>
    </source>
</evidence>
<dbReference type="InterPro" id="IPR009030">
    <property type="entry name" value="Growth_fac_rcpt_cys_sf"/>
</dbReference>
<feature type="domain" description="TB" evidence="11">
    <location>
        <begin position="72"/>
        <end position="115"/>
    </location>
</feature>
<dbReference type="InterPro" id="IPR000742">
    <property type="entry name" value="EGF"/>
</dbReference>
<dbReference type="InterPro" id="IPR013032">
    <property type="entry name" value="EGF-like_CS"/>
</dbReference>
<feature type="domain" description="EGF-like" evidence="10">
    <location>
        <begin position="373"/>
        <end position="409"/>
    </location>
</feature>
<feature type="domain" description="TB" evidence="11">
    <location>
        <begin position="740"/>
        <end position="779"/>
    </location>
</feature>
<dbReference type="PROSITE" id="PS50026">
    <property type="entry name" value="EGF_3"/>
    <property type="match status" value="14"/>
</dbReference>
<dbReference type="PROSITE" id="PS01186">
    <property type="entry name" value="EGF_2"/>
    <property type="match status" value="7"/>
</dbReference>
<name>A0AAV2QLQ3_MEGNR</name>
<keyword evidence="6" id="KW-0677">Repeat</keyword>
<evidence type="ECO:0000256" key="8">
    <source>
        <dbReference type="ARBA" id="ARBA00023180"/>
    </source>
</evidence>
<dbReference type="PANTHER" id="PTHR24040">
    <property type="entry name" value="LAMININ G-LIKE DOMAIN-CONTAINING PROTEIN"/>
    <property type="match status" value="1"/>
</dbReference>
<reference evidence="12 13" key="1">
    <citation type="submission" date="2024-05" db="EMBL/GenBank/DDBJ databases">
        <authorList>
            <person name="Wallberg A."/>
        </authorList>
    </citation>
    <scope>NUCLEOTIDE SEQUENCE [LARGE SCALE GENOMIC DNA]</scope>
</reference>
<accession>A0AAV2QLQ3</accession>
<comment type="subcellular location">
    <subcellularLocation>
        <location evidence="1">Secreted</location>
        <location evidence="1">Extracellular space</location>
        <location evidence="1">Extracellular matrix</location>
    </subcellularLocation>
</comment>
<dbReference type="PROSITE" id="PS51364">
    <property type="entry name" value="TB"/>
    <property type="match status" value="5"/>
</dbReference>
<feature type="disulfide bond" evidence="9">
    <location>
        <begin position="337"/>
        <end position="347"/>
    </location>
</feature>
<keyword evidence="7 9" id="KW-1015">Disulfide bond</keyword>
<feature type="domain" description="TB" evidence="11">
    <location>
        <begin position="541"/>
        <end position="597"/>
    </location>
</feature>
<keyword evidence="4 9" id="KW-0245">EGF-like domain</keyword>
<evidence type="ECO:0000313" key="13">
    <source>
        <dbReference type="Proteomes" id="UP001497623"/>
    </source>
</evidence>
<feature type="disulfide bond" evidence="9">
    <location>
        <begin position="501"/>
        <end position="511"/>
    </location>
</feature>
<feature type="domain" description="TB" evidence="11">
    <location>
        <begin position="847"/>
        <end position="898"/>
    </location>
</feature>
<dbReference type="CDD" id="cd00054">
    <property type="entry name" value="EGF_CA"/>
    <property type="match status" value="10"/>
</dbReference>
<feature type="domain" description="EGF-like" evidence="10">
    <location>
        <begin position="133"/>
        <end position="174"/>
    </location>
</feature>
<dbReference type="InterPro" id="IPR000152">
    <property type="entry name" value="EGF-type_Asp/Asn_hydroxyl_site"/>
</dbReference>
<proteinExistence type="predicted"/>
<dbReference type="PROSITE" id="PS01187">
    <property type="entry name" value="EGF_CA"/>
    <property type="match status" value="6"/>
</dbReference>
<keyword evidence="3" id="KW-0272">Extracellular matrix</keyword>
<evidence type="ECO:0000313" key="12">
    <source>
        <dbReference type="EMBL" id="CAL4091336.1"/>
    </source>
</evidence>
<dbReference type="PANTHER" id="PTHR24040:SF16">
    <property type="entry name" value="FIBRILLIN-2-LIKE PROTEIN"/>
    <property type="match status" value="1"/>
</dbReference>
<evidence type="ECO:0000256" key="9">
    <source>
        <dbReference type="PROSITE-ProRule" id="PRU00076"/>
    </source>
</evidence>
<feature type="domain" description="EGF-like" evidence="10">
    <location>
        <begin position="651"/>
        <end position="692"/>
    </location>
</feature>
<feature type="domain" description="TB" evidence="11">
    <location>
        <begin position="220"/>
        <end position="277"/>
    </location>
</feature>
<keyword evidence="5" id="KW-0732">Signal</keyword>
<dbReference type="Pfam" id="PF00683">
    <property type="entry name" value="TB"/>
    <property type="match status" value="5"/>
</dbReference>
<feature type="domain" description="EGF-like" evidence="10">
    <location>
        <begin position="456"/>
        <end position="496"/>
    </location>
</feature>
<dbReference type="Proteomes" id="UP001497623">
    <property type="component" value="Unassembled WGS sequence"/>
</dbReference>
<evidence type="ECO:0000256" key="2">
    <source>
        <dbReference type="ARBA" id="ARBA00022525"/>
    </source>
</evidence>
<dbReference type="Gene3D" id="3.90.290.10">
    <property type="entry name" value="TGF-beta binding (TB) domain"/>
    <property type="match status" value="5"/>
</dbReference>
<evidence type="ECO:0008006" key="14">
    <source>
        <dbReference type="Google" id="ProtNLM"/>
    </source>
</evidence>
<dbReference type="InterPro" id="IPR018097">
    <property type="entry name" value="EGF_Ca-bd_CS"/>
</dbReference>
<dbReference type="SUPFAM" id="SSF57581">
    <property type="entry name" value="TB module/8-cys domain"/>
    <property type="match status" value="5"/>
</dbReference>
<feature type="domain" description="EGF-like" evidence="10">
    <location>
        <begin position="175"/>
        <end position="215"/>
    </location>
</feature>
<feature type="domain" description="EGF-like" evidence="10">
    <location>
        <begin position="333"/>
        <end position="372"/>
    </location>
</feature>
<dbReference type="SUPFAM" id="SSF57184">
    <property type="entry name" value="Growth factor receptor domain"/>
    <property type="match status" value="4"/>
</dbReference>
<keyword evidence="8" id="KW-0325">Glycoprotein</keyword>
<feature type="domain" description="EGF-like" evidence="10">
    <location>
        <begin position="800"/>
        <end position="838"/>
    </location>
</feature>
<evidence type="ECO:0000256" key="4">
    <source>
        <dbReference type="ARBA" id="ARBA00022536"/>
    </source>
</evidence>